<dbReference type="SUPFAM" id="SSF50129">
    <property type="entry name" value="GroES-like"/>
    <property type="match status" value="1"/>
</dbReference>
<comment type="cofactor">
    <cofactor evidence="1 5">
        <name>Zn(2+)</name>
        <dbReference type="ChEBI" id="CHEBI:29105"/>
    </cofactor>
</comment>
<dbReference type="Pfam" id="PF08240">
    <property type="entry name" value="ADH_N"/>
    <property type="match status" value="1"/>
</dbReference>
<name>A0A3S7UZG3_9BACT</name>
<dbReference type="InterPro" id="IPR002328">
    <property type="entry name" value="ADH_Zn_CS"/>
</dbReference>
<dbReference type="FunFam" id="3.40.50.720:FF:000022">
    <property type="entry name" value="Cinnamyl alcohol dehydrogenase"/>
    <property type="match status" value="1"/>
</dbReference>
<dbReference type="Gene3D" id="3.40.50.720">
    <property type="entry name" value="NAD(P)-binding Rossmann-like Domain"/>
    <property type="match status" value="1"/>
</dbReference>
<evidence type="ECO:0000259" key="6">
    <source>
        <dbReference type="SMART" id="SM00829"/>
    </source>
</evidence>
<evidence type="ECO:0000256" key="5">
    <source>
        <dbReference type="RuleBase" id="RU361277"/>
    </source>
</evidence>
<dbReference type="InterPro" id="IPR047109">
    <property type="entry name" value="CAD-like"/>
</dbReference>
<sequence length="338" mass="36259">MSFRTHAARTAKARLEPFEYEPGQLGPNEVDVAVTHCGICHTDVGMVDNEWGMTKFPFVPGHEIAGTVAAVGSGVDPERLRVGQRVAFGAICGSCMKCEWCESGKQNVCAKRVDTVMRGHQGGFATHVRAADWRFVYPIPDAIAPEHAAPLLCGGITVFAPLLRYGVRPVDRVAVVGIGGLGHLAVQYLAKWGCEVTAISSSHDKEELARGFGATNFLATKGTDELKKAAQSFDFILSTVSADLPWDDYLAALKPQGKLCIVGVPEKPIAFNPFGLLHSEKVVAGGIPGAIVETAQMLAFTARHGIKPIVELFPMSESNKALDHTRQGKARFRAVLVA</sequence>
<proteinExistence type="inferred from homology"/>
<dbReference type="GO" id="GO:0008270">
    <property type="term" value="F:zinc ion binding"/>
    <property type="evidence" value="ECO:0007669"/>
    <property type="project" value="InterPro"/>
</dbReference>
<dbReference type="Gene3D" id="3.90.180.10">
    <property type="entry name" value="Medium-chain alcohol dehydrogenases, catalytic domain"/>
    <property type="match status" value="1"/>
</dbReference>
<keyword evidence="3 5" id="KW-0862">Zinc</keyword>
<dbReference type="InterPro" id="IPR036291">
    <property type="entry name" value="NAD(P)-bd_dom_sf"/>
</dbReference>
<dbReference type="PROSITE" id="PS00059">
    <property type="entry name" value="ADH_ZINC"/>
    <property type="match status" value="1"/>
</dbReference>
<dbReference type="SUPFAM" id="SSF51735">
    <property type="entry name" value="NAD(P)-binding Rossmann-fold domains"/>
    <property type="match status" value="1"/>
</dbReference>
<dbReference type="InterPro" id="IPR013154">
    <property type="entry name" value="ADH-like_N"/>
</dbReference>
<dbReference type="PANTHER" id="PTHR42683">
    <property type="entry name" value="ALDEHYDE REDUCTASE"/>
    <property type="match status" value="1"/>
</dbReference>
<dbReference type="InterPro" id="IPR020843">
    <property type="entry name" value="ER"/>
</dbReference>
<feature type="domain" description="Enoyl reductase (ER)" evidence="6">
    <location>
        <begin position="8"/>
        <end position="336"/>
    </location>
</feature>
<keyword evidence="4" id="KW-0560">Oxidoreductase</keyword>
<dbReference type="InterPro" id="IPR011032">
    <property type="entry name" value="GroES-like_sf"/>
</dbReference>
<comment type="similarity">
    <text evidence="5">Belongs to the zinc-containing alcohol dehydrogenase family.</text>
</comment>
<protein>
    <submittedName>
        <fullName evidence="7">Alcohol dehydrogenase zinc-binding domain protein</fullName>
    </submittedName>
</protein>
<organism evidence="7">
    <name type="scientific">Chondromyces catenulatus</name>
    <dbReference type="NCBI Taxonomy" id="1653841"/>
    <lineage>
        <taxon>Bacteria</taxon>
        <taxon>Pseudomonadati</taxon>
        <taxon>Myxococcota</taxon>
        <taxon>Polyangia</taxon>
        <taxon>Polyangiales</taxon>
        <taxon>Polyangiaceae</taxon>
        <taxon>Chondromyces</taxon>
    </lineage>
</organism>
<dbReference type="InterPro" id="IPR013149">
    <property type="entry name" value="ADH-like_C"/>
</dbReference>
<accession>A0A3S7UZG3</accession>
<dbReference type="GO" id="GO:0008106">
    <property type="term" value="F:alcohol dehydrogenase (NADP+) activity"/>
    <property type="evidence" value="ECO:0007669"/>
    <property type="project" value="UniProtKB-ARBA"/>
</dbReference>
<evidence type="ECO:0000256" key="2">
    <source>
        <dbReference type="ARBA" id="ARBA00022723"/>
    </source>
</evidence>
<keyword evidence="2 5" id="KW-0479">Metal-binding</keyword>
<evidence type="ECO:0000256" key="4">
    <source>
        <dbReference type="ARBA" id="ARBA00023002"/>
    </source>
</evidence>
<dbReference type="EMBL" id="MH908917">
    <property type="protein sequence ID" value="AYM54130.1"/>
    <property type="molecule type" value="Genomic_DNA"/>
</dbReference>
<dbReference type="SMART" id="SM00829">
    <property type="entry name" value="PKS_ER"/>
    <property type="match status" value="1"/>
</dbReference>
<evidence type="ECO:0000256" key="1">
    <source>
        <dbReference type="ARBA" id="ARBA00001947"/>
    </source>
</evidence>
<reference evidence="7" key="1">
    <citation type="journal article" date="2018" name="J. Ind. Microbiol. Biotechnol.">
        <title>Genome mining reveals uncommon alkylpyrones as type III PKS products from myxobacteria.</title>
        <authorList>
            <person name="Hug J.J."/>
            <person name="Panter F."/>
            <person name="Krug D."/>
            <person name="Muller R."/>
        </authorList>
    </citation>
    <scope>NUCLEOTIDE SEQUENCE</scope>
    <source>
        <strain evidence="7">Sp. MSr9030</strain>
    </source>
</reference>
<dbReference type="Pfam" id="PF00107">
    <property type="entry name" value="ADH_zinc_N"/>
    <property type="match status" value="1"/>
</dbReference>
<evidence type="ECO:0000313" key="7">
    <source>
        <dbReference type="EMBL" id="AYM54130.1"/>
    </source>
</evidence>
<dbReference type="AlphaFoldDB" id="A0A3S7UZG3"/>
<evidence type="ECO:0000256" key="3">
    <source>
        <dbReference type="ARBA" id="ARBA00022833"/>
    </source>
</evidence>
<dbReference type="CDD" id="cd05283">
    <property type="entry name" value="CAD1"/>
    <property type="match status" value="1"/>
</dbReference>